<sequence length="127" mass="14267">MMMSTGSFVIAANPGKKISLEHATHQCPRCKNPTSVQLVRSEKQLILLNKKITNNMHVRYECSNCKWKKTELPEDDTTLDDIQKILERDPKPEQFTYYFSPVSSISSSASSSSSSLSYTKSPATIFS</sequence>
<keyword evidence="3" id="KW-1185">Reference proteome</keyword>
<accession>A0A068RZ53</accession>
<gene>
    <name evidence="2" type="ORF">LCOR_06560.1</name>
</gene>
<dbReference type="EMBL" id="CBTN010000029">
    <property type="protein sequence ID" value="CDH55418.1"/>
    <property type="molecule type" value="Genomic_DNA"/>
</dbReference>
<organism evidence="2 3">
    <name type="scientific">Lichtheimia corymbifera JMRC:FSU:9682</name>
    <dbReference type="NCBI Taxonomy" id="1263082"/>
    <lineage>
        <taxon>Eukaryota</taxon>
        <taxon>Fungi</taxon>
        <taxon>Fungi incertae sedis</taxon>
        <taxon>Mucoromycota</taxon>
        <taxon>Mucoromycotina</taxon>
        <taxon>Mucoromycetes</taxon>
        <taxon>Mucorales</taxon>
        <taxon>Lichtheimiaceae</taxon>
        <taxon>Lichtheimia</taxon>
    </lineage>
</organism>
<dbReference type="Proteomes" id="UP000027586">
    <property type="component" value="Unassembled WGS sequence"/>
</dbReference>
<proteinExistence type="predicted"/>
<dbReference type="OrthoDB" id="2252779at2759"/>
<evidence type="ECO:0000256" key="1">
    <source>
        <dbReference type="SAM" id="MobiDB-lite"/>
    </source>
</evidence>
<comment type="caution">
    <text evidence="2">The sequence shown here is derived from an EMBL/GenBank/DDBJ whole genome shotgun (WGS) entry which is preliminary data.</text>
</comment>
<reference evidence="2" key="1">
    <citation type="submission" date="2013-08" db="EMBL/GenBank/DDBJ databases">
        <title>Gene expansion shapes genome architecture in the human pathogen Lichtheimia corymbifera: an evolutionary genomics analysis in the ancient terrestrial Mucorales (Mucoromycotina).</title>
        <authorList>
            <person name="Schwartze V.U."/>
            <person name="Winter S."/>
            <person name="Shelest E."/>
            <person name="Marcet-Houben M."/>
            <person name="Horn F."/>
            <person name="Wehner S."/>
            <person name="Hoffmann K."/>
            <person name="Riege K."/>
            <person name="Sammeth M."/>
            <person name="Nowrousian M."/>
            <person name="Valiante V."/>
            <person name="Linde J."/>
            <person name="Jacobsen I.D."/>
            <person name="Marz M."/>
            <person name="Brakhage A.A."/>
            <person name="Gabaldon T."/>
            <person name="Bocker S."/>
            <person name="Voigt K."/>
        </authorList>
    </citation>
    <scope>NUCLEOTIDE SEQUENCE [LARGE SCALE GENOMIC DNA]</scope>
    <source>
        <strain evidence="2">FSU 9682</strain>
    </source>
</reference>
<dbReference type="VEuPathDB" id="FungiDB:LCOR_06560.1"/>
<evidence type="ECO:0000313" key="2">
    <source>
        <dbReference type="EMBL" id="CDH55418.1"/>
    </source>
</evidence>
<feature type="compositionally biased region" description="Low complexity" evidence="1">
    <location>
        <begin position="104"/>
        <end position="121"/>
    </location>
</feature>
<feature type="region of interest" description="Disordered" evidence="1">
    <location>
        <begin position="104"/>
        <end position="127"/>
    </location>
</feature>
<dbReference type="AlphaFoldDB" id="A0A068RZ53"/>
<name>A0A068RZ53_9FUNG</name>
<evidence type="ECO:0000313" key="3">
    <source>
        <dbReference type="Proteomes" id="UP000027586"/>
    </source>
</evidence>
<protein>
    <submittedName>
        <fullName evidence="2">Uncharacterized protein</fullName>
    </submittedName>
</protein>